<dbReference type="InterPro" id="IPR036397">
    <property type="entry name" value="RNaseH_sf"/>
</dbReference>
<dbReference type="GO" id="GO:0004523">
    <property type="term" value="F:RNA-DNA hybrid ribonuclease activity"/>
    <property type="evidence" value="ECO:0007669"/>
    <property type="project" value="InterPro"/>
</dbReference>
<dbReference type="Proteomes" id="UP000466442">
    <property type="component" value="Unassembled WGS sequence"/>
</dbReference>
<comment type="caution">
    <text evidence="2">The sequence shown here is derived from an EMBL/GenBank/DDBJ whole genome shotgun (WGS) entry which is preliminary data.</text>
</comment>
<dbReference type="AlphaFoldDB" id="A0A8S9WU49"/>
<dbReference type="OrthoDB" id="6630477at2759"/>
<dbReference type="Gene3D" id="3.30.420.10">
    <property type="entry name" value="Ribonuclease H-like superfamily/Ribonuclease H"/>
    <property type="match status" value="1"/>
</dbReference>
<accession>A0A8S9WU49</accession>
<evidence type="ECO:0000313" key="2">
    <source>
        <dbReference type="EMBL" id="KAF6199661.1"/>
    </source>
</evidence>
<dbReference type="SUPFAM" id="SSF53098">
    <property type="entry name" value="Ribonuclease H-like"/>
    <property type="match status" value="1"/>
</dbReference>
<gene>
    <name evidence="2" type="ORF">GE061_005959</name>
</gene>
<evidence type="ECO:0000313" key="3">
    <source>
        <dbReference type="Proteomes" id="UP000466442"/>
    </source>
</evidence>
<name>A0A8S9WU49_APOLU</name>
<protein>
    <recommendedName>
        <fullName evidence="1">RNase H type-1 domain-containing protein</fullName>
    </recommendedName>
</protein>
<sequence length="125" mass="13806">MSLRAAAIQTVQERYPPSEWLHVYTDGSADGAIKNGGAGIYSAIFEISEPVGLRASNFDGEIIAVQLAMREVERQRLERVVIFVDSQAAILAPPCGPQVILDYKICLSRKPAQRTVVEVWEFSMP</sequence>
<feature type="domain" description="RNase H type-1" evidence="1">
    <location>
        <begin position="21"/>
        <end position="88"/>
    </location>
</feature>
<dbReference type="EMBL" id="WIXP02000014">
    <property type="protein sequence ID" value="KAF6199661.1"/>
    <property type="molecule type" value="Genomic_DNA"/>
</dbReference>
<evidence type="ECO:0000259" key="1">
    <source>
        <dbReference type="Pfam" id="PF00075"/>
    </source>
</evidence>
<dbReference type="Pfam" id="PF00075">
    <property type="entry name" value="RNase_H"/>
    <property type="match status" value="1"/>
</dbReference>
<proteinExistence type="predicted"/>
<organism evidence="2 3">
    <name type="scientific">Apolygus lucorum</name>
    <name type="common">Small green plant bug</name>
    <name type="synonym">Lygocoris lucorum</name>
    <dbReference type="NCBI Taxonomy" id="248454"/>
    <lineage>
        <taxon>Eukaryota</taxon>
        <taxon>Metazoa</taxon>
        <taxon>Ecdysozoa</taxon>
        <taxon>Arthropoda</taxon>
        <taxon>Hexapoda</taxon>
        <taxon>Insecta</taxon>
        <taxon>Pterygota</taxon>
        <taxon>Neoptera</taxon>
        <taxon>Paraneoptera</taxon>
        <taxon>Hemiptera</taxon>
        <taxon>Heteroptera</taxon>
        <taxon>Panheteroptera</taxon>
        <taxon>Cimicomorpha</taxon>
        <taxon>Miridae</taxon>
        <taxon>Mirini</taxon>
        <taxon>Apolygus</taxon>
    </lineage>
</organism>
<dbReference type="InterPro" id="IPR012337">
    <property type="entry name" value="RNaseH-like_sf"/>
</dbReference>
<dbReference type="InterPro" id="IPR002156">
    <property type="entry name" value="RNaseH_domain"/>
</dbReference>
<reference evidence="2" key="1">
    <citation type="journal article" date="2021" name="Mol. Ecol. Resour.">
        <title>Apolygus lucorum genome provides insights into omnivorousness and mesophyll feeding.</title>
        <authorList>
            <person name="Liu Y."/>
            <person name="Liu H."/>
            <person name="Wang H."/>
            <person name="Huang T."/>
            <person name="Liu B."/>
            <person name="Yang B."/>
            <person name="Yin L."/>
            <person name="Li B."/>
            <person name="Zhang Y."/>
            <person name="Zhang S."/>
            <person name="Jiang F."/>
            <person name="Zhang X."/>
            <person name="Ren Y."/>
            <person name="Wang B."/>
            <person name="Wang S."/>
            <person name="Lu Y."/>
            <person name="Wu K."/>
            <person name="Fan W."/>
            <person name="Wang G."/>
        </authorList>
    </citation>
    <scope>NUCLEOTIDE SEQUENCE</scope>
    <source>
        <strain evidence="2">12Hb</strain>
    </source>
</reference>
<keyword evidence="3" id="KW-1185">Reference proteome</keyword>
<dbReference type="GO" id="GO:0003676">
    <property type="term" value="F:nucleic acid binding"/>
    <property type="evidence" value="ECO:0007669"/>
    <property type="project" value="InterPro"/>
</dbReference>